<evidence type="ECO:0000256" key="2">
    <source>
        <dbReference type="ARBA" id="ARBA00007825"/>
    </source>
</evidence>
<keyword evidence="5" id="KW-0560">Oxidoreductase</keyword>
<keyword evidence="4 9" id="KW-0223">Dioxygenase</keyword>
<evidence type="ECO:0000256" key="4">
    <source>
        <dbReference type="ARBA" id="ARBA00022964"/>
    </source>
</evidence>
<keyword evidence="6" id="KW-0408">Iron</keyword>
<dbReference type="CDD" id="cd03461">
    <property type="entry name" value="1_2-HQD"/>
    <property type="match status" value="1"/>
</dbReference>
<evidence type="ECO:0000259" key="8">
    <source>
        <dbReference type="Pfam" id="PF04444"/>
    </source>
</evidence>
<feature type="domain" description="Intradiol ring-cleavage dioxygenases" evidence="7">
    <location>
        <begin position="113"/>
        <end position="265"/>
    </location>
</feature>
<dbReference type="AlphaFoldDB" id="A0AAE0LYM6"/>
<dbReference type="Pfam" id="PF04444">
    <property type="entry name" value="Dioxygenase_N"/>
    <property type="match status" value="1"/>
</dbReference>
<evidence type="ECO:0000256" key="1">
    <source>
        <dbReference type="ARBA" id="ARBA00001965"/>
    </source>
</evidence>
<dbReference type="InterPro" id="IPR015889">
    <property type="entry name" value="Intradiol_dOase_core"/>
</dbReference>
<reference evidence="9" key="2">
    <citation type="submission" date="2023-06" db="EMBL/GenBank/DDBJ databases">
        <authorList>
            <consortium name="Lawrence Berkeley National Laboratory"/>
            <person name="Haridas S."/>
            <person name="Hensen N."/>
            <person name="Bonometti L."/>
            <person name="Westerberg I."/>
            <person name="Brannstrom I.O."/>
            <person name="Guillou S."/>
            <person name="Cros-Aarteil S."/>
            <person name="Calhoun S."/>
            <person name="Kuo A."/>
            <person name="Mondo S."/>
            <person name="Pangilinan J."/>
            <person name="Riley R."/>
            <person name="Labutti K."/>
            <person name="Andreopoulos B."/>
            <person name="Lipzen A."/>
            <person name="Chen C."/>
            <person name="Yanf M."/>
            <person name="Daum C."/>
            <person name="Ng V."/>
            <person name="Clum A."/>
            <person name="Steindorff A."/>
            <person name="Ohm R."/>
            <person name="Martin F."/>
            <person name="Silar P."/>
            <person name="Natvig D."/>
            <person name="Lalanne C."/>
            <person name="Gautier V."/>
            <person name="Ament-Velasquez S.L."/>
            <person name="Kruys A."/>
            <person name="Hutchinson M.I."/>
            <person name="Powell A.J."/>
            <person name="Barry K."/>
            <person name="Miller A.N."/>
            <person name="Grigoriev I.V."/>
            <person name="Debuchy R."/>
            <person name="Gladieux P."/>
            <person name="Thoren M.H."/>
            <person name="Johannesson H."/>
        </authorList>
    </citation>
    <scope>NUCLEOTIDE SEQUENCE</scope>
    <source>
        <strain evidence="9">CBS 118394</strain>
    </source>
</reference>
<name>A0AAE0LYM6_9PEZI</name>
<dbReference type="InterPro" id="IPR000627">
    <property type="entry name" value="Intradiol_dOase_C"/>
</dbReference>
<dbReference type="GO" id="GO:0009712">
    <property type="term" value="P:catechol-containing compound metabolic process"/>
    <property type="evidence" value="ECO:0007669"/>
    <property type="project" value="InterPro"/>
</dbReference>
<organism evidence="9 10">
    <name type="scientific">Apodospora peruviana</name>
    <dbReference type="NCBI Taxonomy" id="516989"/>
    <lineage>
        <taxon>Eukaryota</taxon>
        <taxon>Fungi</taxon>
        <taxon>Dikarya</taxon>
        <taxon>Ascomycota</taxon>
        <taxon>Pezizomycotina</taxon>
        <taxon>Sordariomycetes</taxon>
        <taxon>Sordariomycetidae</taxon>
        <taxon>Sordariales</taxon>
        <taxon>Lasiosphaeriaceae</taxon>
        <taxon>Apodospora</taxon>
    </lineage>
</organism>
<dbReference type="InterPro" id="IPR007535">
    <property type="entry name" value="Catechol_dOase_N"/>
</dbReference>
<evidence type="ECO:0000256" key="5">
    <source>
        <dbReference type="ARBA" id="ARBA00023002"/>
    </source>
</evidence>
<dbReference type="GO" id="GO:0018576">
    <property type="term" value="F:catechol 1,2-dioxygenase activity"/>
    <property type="evidence" value="ECO:0007669"/>
    <property type="project" value="InterPro"/>
</dbReference>
<comment type="similarity">
    <text evidence="2">Belongs to the intradiol ring-cleavage dioxygenase family.</text>
</comment>
<sequence length="337" mass="37189">MDPSQVTLPPIMDMNAETITENTVAMNSGNPDARAKYVLERLVHHLHDFARETRLSTQEWTTGIEFLTAVGQTCTDVRQEFILLSDVLGLSLLVDAIDHPKPPASTEGTVLGPFHTHEAELVGPGTQISKDEAGEPLLVLCTVRDTAGRPIDGVTVDIWETDSGGFYDVQHGGDGGPDGRCVMRSDGNGAFWFKAIKPVSYPIPHDGPVGRFLKWVHRHPYRPAHMHFMFEKPGYDKLITAVYDRVDPYITSDAVFGVKDSLVVDFLPLDGDSAAAGGYLSEDERKNLSAWSILRYDFVLVSEQEAARLRDANSLEALSRLGKRMKLYDGLPVPDLD</sequence>
<protein>
    <submittedName>
        <fullName evidence="9">Intradiol ring-cleavage dioxygenase</fullName>
    </submittedName>
</protein>
<proteinExistence type="inferred from homology"/>
<dbReference type="SUPFAM" id="SSF49482">
    <property type="entry name" value="Aromatic compound dioxygenase"/>
    <property type="match status" value="1"/>
</dbReference>
<comment type="caution">
    <text evidence="9">The sequence shown here is derived from an EMBL/GenBank/DDBJ whole genome shotgun (WGS) entry which is preliminary data.</text>
</comment>
<accession>A0AAE0LYM6</accession>
<gene>
    <name evidence="9" type="ORF">B0H66DRAFT_595251</name>
</gene>
<dbReference type="PANTHER" id="PTHR33711:SF7">
    <property type="entry name" value="INTRADIOL RING-CLEAVAGE DIOXYGENASES DOMAIN-CONTAINING PROTEIN-RELATED"/>
    <property type="match status" value="1"/>
</dbReference>
<evidence type="ECO:0000313" key="10">
    <source>
        <dbReference type="Proteomes" id="UP001283341"/>
    </source>
</evidence>
<reference evidence="9" key="1">
    <citation type="journal article" date="2023" name="Mol. Phylogenet. Evol.">
        <title>Genome-scale phylogeny and comparative genomics of the fungal order Sordariales.</title>
        <authorList>
            <person name="Hensen N."/>
            <person name="Bonometti L."/>
            <person name="Westerberg I."/>
            <person name="Brannstrom I.O."/>
            <person name="Guillou S."/>
            <person name="Cros-Aarteil S."/>
            <person name="Calhoun S."/>
            <person name="Haridas S."/>
            <person name="Kuo A."/>
            <person name="Mondo S."/>
            <person name="Pangilinan J."/>
            <person name="Riley R."/>
            <person name="LaButti K."/>
            <person name="Andreopoulos B."/>
            <person name="Lipzen A."/>
            <person name="Chen C."/>
            <person name="Yan M."/>
            <person name="Daum C."/>
            <person name="Ng V."/>
            <person name="Clum A."/>
            <person name="Steindorff A."/>
            <person name="Ohm R.A."/>
            <person name="Martin F."/>
            <person name="Silar P."/>
            <person name="Natvig D.O."/>
            <person name="Lalanne C."/>
            <person name="Gautier V."/>
            <person name="Ament-Velasquez S.L."/>
            <person name="Kruys A."/>
            <person name="Hutchinson M.I."/>
            <person name="Powell A.J."/>
            <person name="Barry K."/>
            <person name="Miller A.N."/>
            <person name="Grigoriev I.V."/>
            <person name="Debuchy R."/>
            <person name="Gladieux P."/>
            <person name="Hiltunen Thoren M."/>
            <person name="Johannesson H."/>
        </authorList>
    </citation>
    <scope>NUCLEOTIDE SEQUENCE</scope>
    <source>
        <strain evidence="9">CBS 118394</strain>
    </source>
</reference>
<dbReference type="Proteomes" id="UP001283341">
    <property type="component" value="Unassembled WGS sequence"/>
</dbReference>
<dbReference type="InterPro" id="IPR050770">
    <property type="entry name" value="Intradiol_RC_Dioxygenase"/>
</dbReference>
<evidence type="ECO:0000259" key="7">
    <source>
        <dbReference type="Pfam" id="PF00775"/>
    </source>
</evidence>
<dbReference type="Pfam" id="PF00775">
    <property type="entry name" value="Dioxygenase_C"/>
    <property type="match status" value="1"/>
</dbReference>
<dbReference type="InterPro" id="IPR039390">
    <property type="entry name" value="1_2-HQD/HQD"/>
</dbReference>
<dbReference type="PANTHER" id="PTHR33711">
    <property type="entry name" value="DIOXYGENASE, PUTATIVE (AFU_ORTHOLOGUE AFUA_2G02910)-RELATED"/>
    <property type="match status" value="1"/>
</dbReference>
<evidence type="ECO:0000256" key="6">
    <source>
        <dbReference type="ARBA" id="ARBA00023004"/>
    </source>
</evidence>
<dbReference type="EMBL" id="JAUEDM010000008">
    <property type="protein sequence ID" value="KAK3312721.1"/>
    <property type="molecule type" value="Genomic_DNA"/>
</dbReference>
<evidence type="ECO:0000256" key="3">
    <source>
        <dbReference type="ARBA" id="ARBA00022723"/>
    </source>
</evidence>
<dbReference type="Gene3D" id="2.60.130.10">
    <property type="entry name" value="Aromatic compound dioxygenase"/>
    <property type="match status" value="1"/>
</dbReference>
<keyword evidence="3" id="KW-0479">Metal-binding</keyword>
<dbReference type="GO" id="GO:0008199">
    <property type="term" value="F:ferric iron binding"/>
    <property type="evidence" value="ECO:0007669"/>
    <property type="project" value="InterPro"/>
</dbReference>
<evidence type="ECO:0000313" key="9">
    <source>
        <dbReference type="EMBL" id="KAK3312721.1"/>
    </source>
</evidence>
<comment type="cofactor">
    <cofactor evidence="1">
        <name>Fe(3+)</name>
        <dbReference type="ChEBI" id="CHEBI:29034"/>
    </cofactor>
</comment>
<feature type="domain" description="Catechol dioxygenase N-terminal" evidence="8">
    <location>
        <begin position="32"/>
        <end position="104"/>
    </location>
</feature>
<keyword evidence="10" id="KW-1185">Reference proteome</keyword>